<name>A0A9W4RNH9_9PEZI</name>
<feature type="region of interest" description="Disordered" evidence="3">
    <location>
        <begin position="110"/>
        <end position="241"/>
    </location>
</feature>
<feature type="compositionally biased region" description="Low complexity" evidence="3">
    <location>
        <begin position="180"/>
        <end position="194"/>
    </location>
</feature>
<organism evidence="5 6">
    <name type="scientific">Colletotrichum noveboracense</name>
    <dbReference type="NCBI Taxonomy" id="2664923"/>
    <lineage>
        <taxon>Eukaryota</taxon>
        <taxon>Fungi</taxon>
        <taxon>Dikarya</taxon>
        <taxon>Ascomycota</taxon>
        <taxon>Pezizomycotina</taxon>
        <taxon>Sordariomycetes</taxon>
        <taxon>Hypocreomycetidae</taxon>
        <taxon>Glomerellales</taxon>
        <taxon>Glomerellaceae</taxon>
        <taxon>Colletotrichum</taxon>
        <taxon>Colletotrichum gloeosporioides species complex</taxon>
    </lineage>
</organism>
<comment type="similarity">
    <text evidence="1">Belongs to the Cdt1 family.</text>
</comment>
<evidence type="ECO:0000256" key="2">
    <source>
        <dbReference type="ARBA" id="ARBA00023306"/>
    </source>
</evidence>
<evidence type="ECO:0000259" key="4">
    <source>
        <dbReference type="Pfam" id="PF16679"/>
    </source>
</evidence>
<comment type="caution">
    <text evidence="5">The sequence shown here is derived from an EMBL/GenBank/DDBJ whole genome shotgun (WGS) entry which is preliminary data.</text>
</comment>
<feature type="domain" description="DNA replication factor Cdt1 C-terminal" evidence="4">
    <location>
        <begin position="443"/>
        <end position="543"/>
    </location>
</feature>
<evidence type="ECO:0000313" key="5">
    <source>
        <dbReference type="EMBL" id="CAI0644598.1"/>
    </source>
</evidence>
<dbReference type="Gene3D" id="1.10.10.1420">
    <property type="entry name" value="DNA replication factor Cdt1, C-terminal WH domain"/>
    <property type="match status" value="1"/>
</dbReference>
<evidence type="ECO:0000313" key="6">
    <source>
        <dbReference type="Proteomes" id="UP001152533"/>
    </source>
</evidence>
<dbReference type="Pfam" id="PF16679">
    <property type="entry name" value="CDT1_C"/>
    <property type="match status" value="1"/>
</dbReference>
<proteinExistence type="inferred from homology"/>
<accession>A0A9W4RNH9</accession>
<dbReference type="Pfam" id="PF26121">
    <property type="entry name" value="HTH_CDT1"/>
    <property type="match status" value="1"/>
</dbReference>
<evidence type="ECO:0000256" key="1">
    <source>
        <dbReference type="ARBA" id="ARBA00008356"/>
    </source>
</evidence>
<keyword evidence="2" id="KW-0131">Cell cycle</keyword>
<dbReference type="InterPro" id="IPR032054">
    <property type="entry name" value="Cdt1_C"/>
</dbReference>
<dbReference type="Proteomes" id="UP001152533">
    <property type="component" value="Unassembled WGS sequence"/>
</dbReference>
<dbReference type="AlphaFoldDB" id="A0A9W4RNH9"/>
<feature type="compositionally biased region" description="Basic and acidic residues" evidence="3">
    <location>
        <begin position="156"/>
        <end position="179"/>
    </location>
</feature>
<sequence length="569" mass="63047">MLAHFDLPTLLSNIQNLCTYVTPFTILSTSTHLPKSFSIQTAAAHLDAMARAASGRQVKPAAPLASNLISKYTRVSKAQALPVDDAMKKAFYIELPTRSISTAEVTIKTEDSPVKNLPTPPPTLSATPSRKRKAASVEENTSPVRKARSNAPSPESLKRQRISKDGWKDEPVPAKKEFNSPKATTTSPKNTTATAVDAHRRSQKSTLISHAKTEGRKATKVTRSKRRNAPTEPTIEEEPATKQLPAELLELLDLQRAILKTVALQITHQNSNAPLDISTITPHITRTWGKRKVTMDDIRRCIAIQDMKPTGQEQQMLGSPFIVTDYGRGKLCLEMDFTKSNGRIDEQKLCEQFEENLHIVCMERATDEMTDLDVCFENLSFNDLPRSEIIVRNNIFKTNPSLAKGQRALTELKNGIVMKKQEQEAKTQAAKAAATNPNGTKMSLLDRLRAKEIANSQIELPSGPEMVRRLALHRIGDIAAIISMLVAASNSAGQPVMSFQMPVLQQKLKDSVRMPMPVEEGIETVRILATEVAPEWLKIVRIGGKDHVVIQTRRKPYDAELAARVKRLS</sequence>
<feature type="compositionally biased region" description="Basic residues" evidence="3">
    <location>
        <begin position="218"/>
        <end position="228"/>
    </location>
</feature>
<protein>
    <recommendedName>
        <fullName evidence="4">DNA replication factor Cdt1 C-terminal domain-containing protein</fullName>
    </recommendedName>
</protein>
<reference evidence="5" key="1">
    <citation type="submission" date="2022-08" db="EMBL/GenBank/DDBJ databases">
        <authorList>
            <person name="Giroux E."/>
            <person name="Giroux E."/>
        </authorList>
    </citation>
    <scope>NUCLEOTIDE SEQUENCE</scope>
    <source>
        <strain evidence="5">H1091258</strain>
    </source>
</reference>
<gene>
    <name evidence="5" type="ORF">CGXH109_LOCUS37133</name>
</gene>
<dbReference type="InterPro" id="IPR038090">
    <property type="entry name" value="Cdt1_C_WH_dom_sf"/>
</dbReference>
<evidence type="ECO:0000256" key="3">
    <source>
        <dbReference type="SAM" id="MobiDB-lite"/>
    </source>
</evidence>
<dbReference type="EMBL" id="CAMGZC010000178">
    <property type="protein sequence ID" value="CAI0644598.1"/>
    <property type="molecule type" value="Genomic_DNA"/>
</dbReference>
<keyword evidence="6" id="KW-1185">Reference proteome</keyword>